<evidence type="ECO:0000256" key="5">
    <source>
        <dbReference type="RuleBase" id="RU363014"/>
    </source>
</evidence>
<evidence type="ECO:0000313" key="10">
    <source>
        <dbReference type="Proteomes" id="UP000567179"/>
    </source>
</evidence>
<reference evidence="9 10" key="1">
    <citation type="journal article" date="2020" name="ISME J.">
        <title>Uncovering the hidden diversity of litter-decomposition mechanisms in mushroom-forming fungi.</title>
        <authorList>
            <person name="Floudas D."/>
            <person name="Bentzer J."/>
            <person name="Ahren D."/>
            <person name="Johansson T."/>
            <person name="Persson P."/>
            <person name="Tunlid A."/>
        </authorList>
    </citation>
    <scope>NUCLEOTIDE SEQUENCE [LARGE SCALE GENOMIC DNA]</scope>
    <source>
        <strain evidence="9 10">CBS 101986</strain>
    </source>
</reference>
<dbReference type="OrthoDB" id="2530521at2759"/>
<name>A0A8H5AXA7_9AGAR</name>
<evidence type="ECO:0000256" key="1">
    <source>
        <dbReference type="ARBA" id="ARBA00000971"/>
    </source>
</evidence>
<sequence>MTPWEVRMSSSKKLPYFFNTETKESSWDPPAGLSESDIDGLPGAKLLNPKTAHEGQVRASHLLIKHRDSRRPSSWKEENITRTKEEAIEILKGLQEQINGSPEKFAELATIHSDCSSHSHSGDLGWFGHGQMQKPFEEAAYGTKVGEISDIISSDSGVHIVLRTA</sequence>
<dbReference type="PANTHER" id="PTHR10657:SF4">
    <property type="entry name" value="PEPTIDYL-PROLYL CIS-TRANS ISOMERASE-RELATED"/>
    <property type="match status" value="1"/>
</dbReference>
<dbReference type="GO" id="GO:0060255">
    <property type="term" value="P:regulation of macromolecule metabolic process"/>
    <property type="evidence" value="ECO:0007669"/>
    <property type="project" value="UniProtKB-ARBA"/>
</dbReference>
<dbReference type="InterPro" id="IPR000297">
    <property type="entry name" value="PPIase_PpiC"/>
</dbReference>
<keyword evidence="2 4" id="KW-0697">Rotamase</keyword>
<dbReference type="PROSITE" id="PS50020">
    <property type="entry name" value="WW_DOMAIN_2"/>
    <property type="match status" value="1"/>
</dbReference>
<dbReference type="AlphaFoldDB" id="A0A8H5AXA7"/>
<evidence type="ECO:0000313" key="9">
    <source>
        <dbReference type="EMBL" id="KAF5312421.1"/>
    </source>
</evidence>
<dbReference type="Proteomes" id="UP000567179">
    <property type="component" value="Unassembled WGS sequence"/>
</dbReference>
<feature type="domain" description="WW" evidence="7">
    <location>
        <begin position="1"/>
        <end position="32"/>
    </location>
</feature>
<dbReference type="GO" id="GO:0003755">
    <property type="term" value="F:peptidyl-prolyl cis-trans isomerase activity"/>
    <property type="evidence" value="ECO:0007669"/>
    <property type="project" value="UniProtKB-UniRule"/>
</dbReference>
<dbReference type="GO" id="GO:0080090">
    <property type="term" value="P:regulation of primary metabolic process"/>
    <property type="evidence" value="ECO:0007669"/>
    <property type="project" value="UniProtKB-ARBA"/>
</dbReference>
<comment type="catalytic activity">
    <reaction evidence="1 5">
        <text>[protein]-peptidylproline (omega=180) = [protein]-peptidylproline (omega=0)</text>
        <dbReference type="Rhea" id="RHEA:16237"/>
        <dbReference type="Rhea" id="RHEA-COMP:10747"/>
        <dbReference type="Rhea" id="RHEA-COMP:10748"/>
        <dbReference type="ChEBI" id="CHEBI:83833"/>
        <dbReference type="ChEBI" id="CHEBI:83834"/>
        <dbReference type="EC" id="5.2.1.8"/>
    </reaction>
</comment>
<dbReference type="PROSITE" id="PS50198">
    <property type="entry name" value="PPIC_PPIASE_2"/>
    <property type="match status" value="1"/>
</dbReference>
<dbReference type="InterPro" id="IPR051370">
    <property type="entry name" value="PPIase_Pin1"/>
</dbReference>
<dbReference type="InterPro" id="IPR001202">
    <property type="entry name" value="WW_dom"/>
</dbReference>
<feature type="region of interest" description="Disordered" evidence="6">
    <location>
        <begin position="22"/>
        <end position="42"/>
    </location>
</feature>
<evidence type="ECO:0000256" key="6">
    <source>
        <dbReference type="SAM" id="MobiDB-lite"/>
    </source>
</evidence>
<feature type="domain" description="PpiC" evidence="8">
    <location>
        <begin position="54"/>
        <end position="165"/>
    </location>
</feature>
<dbReference type="PROSITE" id="PS01159">
    <property type="entry name" value="WW_DOMAIN_1"/>
    <property type="match status" value="1"/>
</dbReference>
<comment type="caution">
    <text evidence="9">The sequence shown here is derived from an EMBL/GenBank/DDBJ whole genome shotgun (WGS) entry which is preliminary data.</text>
</comment>
<evidence type="ECO:0000256" key="2">
    <source>
        <dbReference type="ARBA" id="ARBA00023110"/>
    </source>
</evidence>
<evidence type="ECO:0000259" key="8">
    <source>
        <dbReference type="PROSITE" id="PS50198"/>
    </source>
</evidence>
<dbReference type="FunFam" id="3.10.50.40:FF:000010">
    <property type="entry name" value="Peptidyl-prolyl cis-trans isomerase Pin1"/>
    <property type="match status" value="1"/>
</dbReference>
<dbReference type="EMBL" id="JAACJJ010000056">
    <property type="protein sequence ID" value="KAF5312421.1"/>
    <property type="molecule type" value="Genomic_DNA"/>
</dbReference>
<evidence type="ECO:0000256" key="4">
    <source>
        <dbReference type="PROSITE-ProRule" id="PRU00278"/>
    </source>
</evidence>
<gene>
    <name evidence="9" type="ORF">D9619_002703</name>
</gene>
<accession>A0A8H5AXA7</accession>
<organism evidence="9 10">
    <name type="scientific">Psilocybe cf. subviscida</name>
    <dbReference type="NCBI Taxonomy" id="2480587"/>
    <lineage>
        <taxon>Eukaryota</taxon>
        <taxon>Fungi</taxon>
        <taxon>Dikarya</taxon>
        <taxon>Basidiomycota</taxon>
        <taxon>Agaricomycotina</taxon>
        <taxon>Agaricomycetes</taxon>
        <taxon>Agaricomycetidae</taxon>
        <taxon>Agaricales</taxon>
        <taxon>Agaricineae</taxon>
        <taxon>Strophariaceae</taxon>
        <taxon>Psilocybe</taxon>
    </lineage>
</organism>
<dbReference type="SMART" id="SM00456">
    <property type="entry name" value="WW"/>
    <property type="match status" value="1"/>
</dbReference>
<dbReference type="InterPro" id="IPR046357">
    <property type="entry name" value="PPIase_dom_sf"/>
</dbReference>
<dbReference type="Gene3D" id="3.10.50.40">
    <property type="match status" value="1"/>
</dbReference>
<dbReference type="SUPFAM" id="SSF51045">
    <property type="entry name" value="WW domain"/>
    <property type="match status" value="1"/>
</dbReference>
<evidence type="ECO:0000259" key="7">
    <source>
        <dbReference type="PROSITE" id="PS50020"/>
    </source>
</evidence>
<dbReference type="GO" id="GO:0005829">
    <property type="term" value="C:cytosol"/>
    <property type="evidence" value="ECO:0007669"/>
    <property type="project" value="TreeGrafter"/>
</dbReference>
<evidence type="ECO:0000256" key="3">
    <source>
        <dbReference type="ARBA" id="ARBA00023235"/>
    </source>
</evidence>
<protein>
    <recommendedName>
        <fullName evidence="5">Peptidyl-prolyl cis-trans isomerase</fullName>
        <ecNumber evidence="5">5.2.1.8</ecNumber>
    </recommendedName>
</protein>
<dbReference type="GO" id="GO:0005634">
    <property type="term" value="C:nucleus"/>
    <property type="evidence" value="ECO:0007669"/>
    <property type="project" value="TreeGrafter"/>
</dbReference>
<dbReference type="SUPFAM" id="SSF54534">
    <property type="entry name" value="FKBP-like"/>
    <property type="match status" value="1"/>
</dbReference>
<dbReference type="Gene3D" id="2.20.70.10">
    <property type="match status" value="1"/>
</dbReference>
<keyword evidence="10" id="KW-1185">Reference proteome</keyword>
<dbReference type="PANTHER" id="PTHR10657">
    <property type="entry name" value="PEPTIDYL-PROLYL CIS-TRANS ISOMERASE"/>
    <property type="match status" value="1"/>
</dbReference>
<keyword evidence="3 4" id="KW-0413">Isomerase</keyword>
<dbReference type="Pfam" id="PF00639">
    <property type="entry name" value="Rotamase"/>
    <property type="match status" value="1"/>
</dbReference>
<dbReference type="EC" id="5.2.1.8" evidence="5"/>
<dbReference type="Pfam" id="PF00397">
    <property type="entry name" value="WW"/>
    <property type="match status" value="1"/>
</dbReference>
<dbReference type="CDD" id="cd00201">
    <property type="entry name" value="WW"/>
    <property type="match status" value="1"/>
</dbReference>
<dbReference type="InterPro" id="IPR036020">
    <property type="entry name" value="WW_dom_sf"/>
</dbReference>
<proteinExistence type="predicted"/>